<evidence type="ECO:0000313" key="2">
    <source>
        <dbReference type="EMBL" id="KAK2554880.1"/>
    </source>
</evidence>
<accession>A0AAD9Q523</accession>
<name>A0AAD9Q523_ACRCE</name>
<feature type="coiled-coil region" evidence="1">
    <location>
        <begin position="36"/>
        <end position="81"/>
    </location>
</feature>
<evidence type="ECO:0000313" key="3">
    <source>
        <dbReference type="Proteomes" id="UP001249851"/>
    </source>
</evidence>
<dbReference type="Proteomes" id="UP001249851">
    <property type="component" value="Unassembled WGS sequence"/>
</dbReference>
<sequence length="205" mass="24215">MNCSLLEEGNYVDDVALKIPVWIAQGEISVSQHKVNERKEKELKDSKNEMRKIQDLSQETLQKMRIERDAKNQECEELRMQAKIAESGDLEDGDLELPEEEEDEEGLIRCYVFRGFEYNEIRLFLFKNHGILKRRIKQYGLRRRRPDYDIDDESILSIINGLGCLQGYRSVWHTLQLRGKRVPRIIVQELLREIDPEGSELRKTH</sequence>
<dbReference type="PANTHER" id="PTHR46177">
    <property type="entry name" value="INTEGRASE CATALYTIC DOMAIN-CONTAINING PROTEIN"/>
    <property type="match status" value="1"/>
</dbReference>
<proteinExistence type="predicted"/>
<dbReference type="EMBL" id="JARQWQ010000066">
    <property type="protein sequence ID" value="KAK2554880.1"/>
    <property type="molecule type" value="Genomic_DNA"/>
</dbReference>
<keyword evidence="3" id="KW-1185">Reference proteome</keyword>
<gene>
    <name evidence="2" type="ORF">P5673_023546</name>
</gene>
<protein>
    <submittedName>
        <fullName evidence="2">Uncharacterized protein</fullName>
    </submittedName>
</protein>
<dbReference type="AlphaFoldDB" id="A0AAD9Q523"/>
<reference evidence="2" key="1">
    <citation type="journal article" date="2023" name="G3 (Bethesda)">
        <title>Whole genome assembly and annotation of the endangered Caribbean coral Acropora cervicornis.</title>
        <authorList>
            <person name="Selwyn J.D."/>
            <person name="Vollmer S.V."/>
        </authorList>
    </citation>
    <scope>NUCLEOTIDE SEQUENCE</scope>
    <source>
        <strain evidence="2">K2</strain>
    </source>
</reference>
<evidence type="ECO:0000256" key="1">
    <source>
        <dbReference type="SAM" id="Coils"/>
    </source>
</evidence>
<organism evidence="2 3">
    <name type="scientific">Acropora cervicornis</name>
    <name type="common">Staghorn coral</name>
    <dbReference type="NCBI Taxonomy" id="6130"/>
    <lineage>
        <taxon>Eukaryota</taxon>
        <taxon>Metazoa</taxon>
        <taxon>Cnidaria</taxon>
        <taxon>Anthozoa</taxon>
        <taxon>Hexacorallia</taxon>
        <taxon>Scleractinia</taxon>
        <taxon>Astrocoeniina</taxon>
        <taxon>Acroporidae</taxon>
        <taxon>Acropora</taxon>
    </lineage>
</organism>
<reference evidence="2" key="2">
    <citation type="journal article" date="2023" name="Science">
        <title>Genomic signatures of disease resistance in endangered staghorn corals.</title>
        <authorList>
            <person name="Vollmer S.V."/>
            <person name="Selwyn J.D."/>
            <person name="Despard B.A."/>
            <person name="Roesel C.L."/>
        </authorList>
    </citation>
    <scope>NUCLEOTIDE SEQUENCE</scope>
    <source>
        <strain evidence="2">K2</strain>
    </source>
</reference>
<comment type="caution">
    <text evidence="2">The sequence shown here is derived from an EMBL/GenBank/DDBJ whole genome shotgun (WGS) entry which is preliminary data.</text>
</comment>
<keyword evidence="1" id="KW-0175">Coiled coil</keyword>
<dbReference type="PANTHER" id="PTHR46177:SF1">
    <property type="entry name" value="INTEGRASE CATALYTIC DOMAIN-CONTAINING PROTEIN"/>
    <property type="match status" value="1"/>
</dbReference>